<accession>A0AAD7MKF3</accession>
<feature type="region of interest" description="Disordered" evidence="1">
    <location>
        <begin position="178"/>
        <end position="228"/>
    </location>
</feature>
<protein>
    <submittedName>
        <fullName evidence="2">Uncharacterized protein</fullName>
    </submittedName>
</protein>
<evidence type="ECO:0000256" key="1">
    <source>
        <dbReference type="SAM" id="MobiDB-lite"/>
    </source>
</evidence>
<reference evidence="2" key="1">
    <citation type="submission" date="2023-03" db="EMBL/GenBank/DDBJ databases">
        <title>Massive genome expansion in bonnet fungi (Mycena s.s.) driven by repeated elements and novel gene families across ecological guilds.</title>
        <authorList>
            <consortium name="Lawrence Berkeley National Laboratory"/>
            <person name="Harder C.B."/>
            <person name="Miyauchi S."/>
            <person name="Viragh M."/>
            <person name="Kuo A."/>
            <person name="Thoen E."/>
            <person name="Andreopoulos B."/>
            <person name="Lu D."/>
            <person name="Skrede I."/>
            <person name="Drula E."/>
            <person name="Henrissat B."/>
            <person name="Morin E."/>
            <person name="Kohler A."/>
            <person name="Barry K."/>
            <person name="LaButti K."/>
            <person name="Morin E."/>
            <person name="Salamov A."/>
            <person name="Lipzen A."/>
            <person name="Mereny Z."/>
            <person name="Hegedus B."/>
            <person name="Baldrian P."/>
            <person name="Stursova M."/>
            <person name="Weitz H."/>
            <person name="Taylor A."/>
            <person name="Grigoriev I.V."/>
            <person name="Nagy L.G."/>
            <person name="Martin F."/>
            <person name="Kauserud H."/>
        </authorList>
    </citation>
    <scope>NUCLEOTIDE SEQUENCE</scope>
    <source>
        <strain evidence="2">CBHHK188m</strain>
    </source>
</reference>
<evidence type="ECO:0000313" key="3">
    <source>
        <dbReference type="Proteomes" id="UP001215280"/>
    </source>
</evidence>
<proteinExistence type="predicted"/>
<comment type="caution">
    <text evidence="2">The sequence shown here is derived from an EMBL/GenBank/DDBJ whole genome shotgun (WGS) entry which is preliminary data.</text>
</comment>
<sequence length="292" mass="31816">MPGHRRDPPVQFPGIEKTSWQSAACIVPTSGSGLLVLRPPARIYRVLTDASFVFRFLAQFSEFLNSCSLFPQKSGNKLPPKKAFSKTVPAKIRERNLLPKKTQLLPTFAATIRESRTRLRSDATRLFARACSGAVRAGPDAETLTHTATTTTCSLRSSSSLPLSSLVHALLAHLGSARPRSASLPTSDSHASIRNASETNRSRRHSTPPTKLTRLPPPNSLPPPQSLRLGSALHASLRPPPAFRLSRQIQHTPVSQVLYSNLPSCTHARALAFLAHSLIRTAGDYYPRLVAS</sequence>
<feature type="compositionally biased region" description="Pro residues" evidence="1">
    <location>
        <begin position="215"/>
        <end position="225"/>
    </location>
</feature>
<dbReference type="EMBL" id="JARJLG010000266">
    <property type="protein sequence ID" value="KAJ7721667.1"/>
    <property type="molecule type" value="Genomic_DNA"/>
</dbReference>
<dbReference type="AlphaFoldDB" id="A0AAD7MKF3"/>
<organism evidence="2 3">
    <name type="scientific">Mycena maculata</name>
    <dbReference type="NCBI Taxonomy" id="230809"/>
    <lineage>
        <taxon>Eukaryota</taxon>
        <taxon>Fungi</taxon>
        <taxon>Dikarya</taxon>
        <taxon>Basidiomycota</taxon>
        <taxon>Agaricomycotina</taxon>
        <taxon>Agaricomycetes</taxon>
        <taxon>Agaricomycetidae</taxon>
        <taxon>Agaricales</taxon>
        <taxon>Marasmiineae</taxon>
        <taxon>Mycenaceae</taxon>
        <taxon>Mycena</taxon>
    </lineage>
</organism>
<dbReference type="Proteomes" id="UP001215280">
    <property type="component" value="Unassembled WGS sequence"/>
</dbReference>
<keyword evidence="3" id="KW-1185">Reference proteome</keyword>
<feature type="compositionally biased region" description="Polar residues" evidence="1">
    <location>
        <begin position="183"/>
        <end position="199"/>
    </location>
</feature>
<evidence type="ECO:0000313" key="2">
    <source>
        <dbReference type="EMBL" id="KAJ7721667.1"/>
    </source>
</evidence>
<name>A0AAD7MKF3_9AGAR</name>
<gene>
    <name evidence="2" type="ORF">DFH07DRAFT_1007567</name>
</gene>